<evidence type="ECO:0000259" key="3">
    <source>
        <dbReference type="Pfam" id="PF03703"/>
    </source>
</evidence>
<dbReference type="RefSeq" id="WP_182836440.1">
    <property type="nucleotide sequence ID" value="NZ_BAAABQ010000065.1"/>
</dbReference>
<gene>
    <name evidence="4" type="ORF">BC739_001078</name>
</gene>
<accession>A0ABR6BAK2</accession>
<dbReference type="PANTHER" id="PTHR34473:SF2">
    <property type="entry name" value="UPF0699 TRANSMEMBRANE PROTEIN YDBT"/>
    <property type="match status" value="1"/>
</dbReference>
<evidence type="ECO:0000313" key="5">
    <source>
        <dbReference type="Proteomes" id="UP000517916"/>
    </source>
</evidence>
<reference evidence="4 5" key="1">
    <citation type="submission" date="2020-08" db="EMBL/GenBank/DDBJ databases">
        <title>Genomic Encyclopedia of Archaeal and Bacterial Type Strains, Phase II (KMG-II): from individual species to whole genera.</title>
        <authorList>
            <person name="Goeker M."/>
        </authorList>
    </citation>
    <scope>NUCLEOTIDE SEQUENCE [LARGE SCALE GENOMIC DNA]</scope>
    <source>
        <strain evidence="4 5">DSM 43850</strain>
    </source>
</reference>
<feature type="compositionally biased region" description="Basic and acidic residues" evidence="1">
    <location>
        <begin position="11"/>
        <end position="21"/>
    </location>
</feature>
<keyword evidence="2" id="KW-1133">Transmembrane helix</keyword>
<feature type="transmembrane region" description="Helical" evidence="2">
    <location>
        <begin position="388"/>
        <end position="405"/>
    </location>
</feature>
<dbReference type="Pfam" id="PF03703">
    <property type="entry name" value="bPH_2"/>
    <property type="match status" value="2"/>
</dbReference>
<keyword evidence="2" id="KW-0472">Membrane</keyword>
<feature type="transmembrane region" description="Helical" evidence="2">
    <location>
        <begin position="411"/>
        <end position="428"/>
    </location>
</feature>
<feature type="transmembrane region" description="Helical" evidence="2">
    <location>
        <begin position="201"/>
        <end position="223"/>
    </location>
</feature>
<feature type="transmembrane region" description="Helical" evidence="2">
    <location>
        <begin position="59"/>
        <end position="92"/>
    </location>
</feature>
<dbReference type="Proteomes" id="UP000517916">
    <property type="component" value="Unassembled WGS sequence"/>
</dbReference>
<protein>
    <submittedName>
        <fullName evidence="4">Membrane protein</fullName>
    </submittedName>
</protein>
<evidence type="ECO:0000256" key="2">
    <source>
        <dbReference type="SAM" id="Phobius"/>
    </source>
</evidence>
<dbReference type="EMBL" id="JACJID010000001">
    <property type="protein sequence ID" value="MBA8923881.1"/>
    <property type="molecule type" value="Genomic_DNA"/>
</dbReference>
<feature type="region of interest" description="Disordered" evidence="1">
    <location>
        <begin position="1"/>
        <end position="21"/>
    </location>
</feature>
<proteinExistence type="predicted"/>
<dbReference type="PIRSF" id="PIRSF026631">
    <property type="entry name" value="UCP026631"/>
    <property type="match status" value="1"/>
</dbReference>
<evidence type="ECO:0000313" key="4">
    <source>
        <dbReference type="EMBL" id="MBA8923881.1"/>
    </source>
</evidence>
<dbReference type="PANTHER" id="PTHR34473">
    <property type="entry name" value="UPF0699 TRANSMEMBRANE PROTEIN YDBS"/>
    <property type="match status" value="1"/>
</dbReference>
<comment type="caution">
    <text evidence="4">The sequence shown here is derived from an EMBL/GenBank/DDBJ whole genome shotgun (WGS) entry which is preliminary data.</text>
</comment>
<name>A0ABR6BAK2_9PSEU</name>
<feature type="domain" description="YdbS-like PH" evidence="3">
    <location>
        <begin position="431"/>
        <end position="505"/>
    </location>
</feature>
<sequence length="529" mass="58048">MSQVDQSGSDTDTKPADDAIDKRPLSEAQAELAGDQTPWLRLHWRTLVMHFVSEVTKGLPVLIGVALLGGIFSGWTIFGLSVTALVIIAAILRWTATHYRVTPDQFQVRRGVFNRSFISIARDRIRSVDMHANLSHRVFFLKKVAIGTGQSDRKRGGEIHLEALSKRDAEALRLSLLGQAVLDRTAGVELARMGRNWWLRFGPFTLSGLILGLAGVAAIAQALHEADLGRGSLGWLRALAEQISNAPVWLAVLEVVAAALLVMAVLSTVGYVLLFGGYRLSREPGGVLHLFRGLVSTRAITIEEKRLRGVEYSEPLPLRTMGGARLIAITTGLRVGQGSARGGSLLLPPAPREVAKEVAGSILGDNAPMVVPLARHDRKARNRRFTRAFWFSTIVVGLLALLWWLAGLPALWWQVALALYPVTALLAADRWHNLGHTVAGGYLISRYGSLVRRRFMLTTPAVIGWRLRQSVFQRRVRLVTVVATTSGGRQSYRIPDVGRSEALRITLAATPELMRPFLEPVGKSRKPKA</sequence>
<keyword evidence="2" id="KW-0812">Transmembrane</keyword>
<dbReference type="InterPro" id="IPR014529">
    <property type="entry name" value="UCP026631"/>
</dbReference>
<feature type="transmembrane region" description="Helical" evidence="2">
    <location>
        <begin position="248"/>
        <end position="274"/>
    </location>
</feature>
<organism evidence="4 5">
    <name type="scientific">Kutzneria viridogrisea</name>
    <dbReference type="NCBI Taxonomy" id="47990"/>
    <lineage>
        <taxon>Bacteria</taxon>
        <taxon>Bacillati</taxon>
        <taxon>Actinomycetota</taxon>
        <taxon>Actinomycetes</taxon>
        <taxon>Pseudonocardiales</taxon>
        <taxon>Pseudonocardiaceae</taxon>
        <taxon>Kutzneria</taxon>
    </lineage>
</organism>
<feature type="domain" description="YdbS-like PH" evidence="3">
    <location>
        <begin position="94"/>
        <end position="173"/>
    </location>
</feature>
<evidence type="ECO:0000256" key="1">
    <source>
        <dbReference type="SAM" id="MobiDB-lite"/>
    </source>
</evidence>
<dbReference type="InterPro" id="IPR005182">
    <property type="entry name" value="YdbS-like_PH"/>
</dbReference>
<keyword evidence="5" id="KW-1185">Reference proteome</keyword>
<feature type="compositionally biased region" description="Polar residues" evidence="1">
    <location>
        <begin position="1"/>
        <end position="10"/>
    </location>
</feature>